<evidence type="ECO:0000313" key="1">
    <source>
        <dbReference type="EMBL" id="MBU5677671.1"/>
    </source>
</evidence>
<organism evidence="1 2">
    <name type="scientific">Alkaliphilus flagellatus</name>
    <dbReference type="NCBI Taxonomy" id="2841507"/>
    <lineage>
        <taxon>Bacteria</taxon>
        <taxon>Bacillati</taxon>
        <taxon>Bacillota</taxon>
        <taxon>Clostridia</taxon>
        <taxon>Peptostreptococcales</taxon>
        <taxon>Natronincolaceae</taxon>
        <taxon>Alkaliphilus</taxon>
    </lineage>
</organism>
<name>A0ABS6G8E4_9FIRM</name>
<dbReference type="Proteomes" id="UP000779508">
    <property type="component" value="Unassembled WGS sequence"/>
</dbReference>
<dbReference type="EMBL" id="JAHLQK010000006">
    <property type="protein sequence ID" value="MBU5677671.1"/>
    <property type="molecule type" value="Genomic_DNA"/>
</dbReference>
<protein>
    <submittedName>
        <fullName evidence="1">Uncharacterized protein</fullName>
    </submittedName>
</protein>
<proteinExistence type="predicted"/>
<comment type="caution">
    <text evidence="1">The sequence shown here is derived from an EMBL/GenBank/DDBJ whole genome shotgun (WGS) entry which is preliminary data.</text>
</comment>
<gene>
    <name evidence="1" type="ORF">KQI88_14715</name>
</gene>
<dbReference type="RefSeq" id="WP_216418602.1">
    <property type="nucleotide sequence ID" value="NZ_JAHLQK010000006.1"/>
</dbReference>
<accession>A0ABS6G8E4</accession>
<sequence length="150" mass="17872">MMTKKRKKYKIALIVFICIIAIIQFHSSTNSKKSKIKAIVNNNLDILSESIKNNDYDKAYKIDGIEEITPYYLSNNEVFIDFYCYRFGLVPSSIYYGFYYVTNNEPLGFQATRVKLEPDGHGWKWREPNGDNYYYIEKITDYWYYYEAGF</sequence>
<evidence type="ECO:0000313" key="2">
    <source>
        <dbReference type="Proteomes" id="UP000779508"/>
    </source>
</evidence>
<reference evidence="1 2" key="1">
    <citation type="submission" date="2021-06" db="EMBL/GenBank/DDBJ databases">
        <authorList>
            <person name="Sun Q."/>
            <person name="Li D."/>
        </authorList>
    </citation>
    <scope>NUCLEOTIDE SEQUENCE [LARGE SCALE GENOMIC DNA]</scope>
    <source>
        <strain evidence="1 2">MSJ-5</strain>
    </source>
</reference>
<keyword evidence="2" id="KW-1185">Reference proteome</keyword>